<dbReference type="Pfam" id="PF13692">
    <property type="entry name" value="Glyco_trans_1_4"/>
    <property type="match status" value="1"/>
</dbReference>
<keyword evidence="2" id="KW-1185">Reference proteome</keyword>
<organism evidence="1 2">
    <name type="scientific">Magnetospirillum aberrantis SpK</name>
    <dbReference type="NCBI Taxonomy" id="908842"/>
    <lineage>
        <taxon>Bacteria</taxon>
        <taxon>Pseudomonadati</taxon>
        <taxon>Pseudomonadota</taxon>
        <taxon>Alphaproteobacteria</taxon>
        <taxon>Rhodospirillales</taxon>
        <taxon>Rhodospirillaceae</taxon>
        <taxon>Magnetospirillum</taxon>
    </lineage>
</organism>
<dbReference type="EMBL" id="JAAIYP010000042">
    <property type="protein sequence ID" value="NFV81554.1"/>
    <property type="molecule type" value="Genomic_DNA"/>
</dbReference>
<protein>
    <submittedName>
        <fullName evidence="1">Glycosyltransferase family 4 protein</fullName>
    </submittedName>
</protein>
<dbReference type="Gene3D" id="3.40.50.2000">
    <property type="entry name" value="Glycogen Phosphorylase B"/>
    <property type="match status" value="2"/>
</dbReference>
<comment type="caution">
    <text evidence="1">The sequence shown here is derived from an EMBL/GenBank/DDBJ whole genome shotgun (WGS) entry which is preliminary data.</text>
</comment>
<dbReference type="Proteomes" id="UP000480684">
    <property type="component" value="Unassembled WGS sequence"/>
</dbReference>
<proteinExistence type="predicted"/>
<dbReference type="GO" id="GO:0016757">
    <property type="term" value="F:glycosyltransferase activity"/>
    <property type="evidence" value="ECO:0007669"/>
    <property type="project" value="TreeGrafter"/>
</dbReference>
<dbReference type="PANTHER" id="PTHR45947:SF3">
    <property type="entry name" value="SULFOQUINOVOSYL TRANSFERASE SQD2"/>
    <property type="match status" value="1"/>
</dbReference>
<reference evidence="1 2" key="1">
    <citation type="submission" date="2020-02" db="EMBL/GenBank/DDBJ databases">
        <authorList>
            <person name="Dziuba M."/>
            <person name="Kuznetsov B."/>
            <person name="Mardanov A."/>
            <person name="Ravin N."/>
            <person name="Grouzdev D."/>
        </authorList>
    </citation>
    <scope>NUCLEOTIDE SEQUENCE [LARGE SCALE GENOMIC DNA]</scope>
    <source>
        <strain evidence="1 2">SpK</strain>
    </source>
</reference>
<dbReference type="RefSeq" id="WP_163681723.1">
    <property type="nucleotide sequence ID" value="NZ_JAAIYP010000042.1"/>
</dbReference>
<keyword evidence="1" id="KW-0808">Transferase</keyword>
<accession>A0A7C9V0Z1</accession>
<evidence type="ECO:0000313" key="1">
    <source>
        <dbReference type="EMBL" id="NFV81554.1"/>
    </source>
</evidence>
<evidence type="ECO:0000313" key="2">
    <source>
        <dbReference type="Proteomes" id="UP000480684"/>
    </source>
</evidence>
<dbReference type="AlphaFoldDB" id="A0A7C9V0Z1"/>
<sequence>MRTLILTLPPFQGGVPAKTRILANELRDRGHDVTVAWYAPLSSHGFLDAPLWRIATGARPHSETGRCFDDTFRSVAVGCWLPELEFTYYLPSSRWRQLIASHDRHVAVGGTTLVSYPLLKAGVRHLVWCACDMLGDRLARRQAMPLARRLFDRAVVGSVQAAMEHRILAGPARIATVANHGRRMLLALGGDPGRIGLMPIPTDPHRFQPPTQPAEAGTIGFAGRPNDPRKNVPLLVRAVALARRQDPHLRLRLTGTPDAALTAAVTAAGGGDWVEFTGELDHHDLPAFYGSLDVFAIPSSQEGFGIVGIEAMACGVPVVSTRCGGPEDYVQDGVTGILVDDNSEAMAQALLELTADRDRRAALAAEARHLAAGRYAPEGFRHALAEHWHAVWGETP</sequence>
<name>A0A7C9V0Z1_9PROT</name>
<gene>
    <name evidence="1" type="ORF">G4223_15700</name>
</gene>
<dbReference type="InterPro" id="IPR050194">
    <property type="entry name" value="Glycosyltransferase_grp1"/>
</dbReference>
<dbReference type="SUPFAM" id="SSF53756">
    <property type="entry name" value="UDP-Glycosyltransferase/glycogen phosphorylase"/>
    <property type="match status" value="1"/>
</dbReference>
<dbReference type="PANTHER" id="PTHR45947">
    <property type="entry name" value="SULFOQUINOVOSYL TRANSFERASE SQD2"/>
    <property type="match status" value="1"/>
</dbReference>